<dbReference type="SUPFAM" id="SSF89155">
    <property type="entry name" value="TorD-like"/>
    <property type="match status" value="1"/>
</dbReference>
<sequence length="233" mass="25755">MPQQATPLSAQHYACLYAWLAGIFARELDDTQLTQLQSADLQAWLDFMDSQPALHETSSNVRRAISALLLRPDARLELAADFAGLFLMTDKQGALPYASCYEGDKVRFRRDACLQMQQLLRDAGMSVRSEFHEPEDHLAVIFELLSHLKFAAGEFSTDEHTAAHDELVTLNALQQRTLGLLLMWLPDFAARCQAHDPFGFYAALSALALQLVQLDAAQVHAPGAQLAADTSAI</sequence>
<dbReference type="PANTHER" id="PTHR34227:SF11">
    <property type="entry name" value="CHAPERONE PROTEIN TORD"/>
    <property type="match status" value="1"/>
</dbReference>
<dbReference type="GO" id="GO:0051259">
    <property type="term" value="P:protein complex oligomerization"/>
    <property type="evidence" value="ECO:0007669"/>
    <property type="project" value="InterPro"/>
</dbReference>
<proteinExistence type="inferred from homology"/>
<dbReference type="RefSeq" id="WP_207542690.1">
    <property type="nucleotide sequence ID" value="NZ_JAFNAA010000024.1"/>
</dbReference>
<comment type="similarity">
    <text evidence="3">Belongs to the TorD/DmsD family. TorD subfamily.</text>
</comment>
<dbReference type="AlphaFoldDB" id="A0A8I1W9C2"/>
<evidence type="ECO:0000256" key="2">
    <source>
        <dbReference type="ARBA" id="ARBA00023186"/>
    </source>
</evidence>
<organism evidence="4 5">
    <name type="scientific">Plesiomonas shigelloides</name>
    <name type="common">Aeromonas shigelloides</name>
    <dbReference type="NCBI Taxonomy" id="703"/>
    <lineage>
        <taxon>Bacteria</taxon>
        <taxon>Pseudomonadati</taxon>
        <taxon>Pseudomonadota</taxon>
        <taxon>Gammaproteobacteria</taxon>
        <taxon>Enterobacterales</taxon>
        <taxon>Enterobacteriaceae</taxon>
        <taxon>Plesiomonas</taxon>
    </lineage>
</organism>
<evidence type="ECO:0000256" key="1">
    <source>
        <dbReference type="ARBA" id="ARBA00022490"/>
    </source>
</evidence>
<dbReference type="Gene3D" id="1.20.1280.20">
    <property type="entry name" value="HscB, C-terminal domain"/>
    <property type="match status" value="1"/>
</dbReference>
<comment type="subcellular location">
    <subcellularLocation>
        <location evidence="3">Cytoplasm</location>
    </subcellularLocation>
</comment>
<dbReference type="InterPro" id="IPR050289">
    <property type="entry name" value="TorD/DmsD_chaperones"/>
</dbReference>
<dbReference type="Gene3D" id="1.20.120.1820">
    <property type="match status" value="1"/>
</dbReference>
<keyword evidence="1 3" id="KW-0963">Cytoplasm</keyword>
<dbReference type="InterPro" id="IPR036386">
    <property type="entry name" value="HscB_C_sf"/>
</dbReference>
<evidence type="ECO:0000313" key="4">
    <source>
        <dbReference type="EMBL" id="MBO1109681.1"/>
    </source>
</evidence>
<dbReference type="InterPro" id="IPR023069">
    <property type="entry name" value="Chaperone_TorD"/>
</dbReference>
<dbReference type="Proteomes" id="UP000664658">
    <property type="component" value="Unassembled WGS sequence"/>
</dbReference>
<name>A0A8I1W9C2_PLESH</name>
<protein>
    <recommendedName>
        <fullName evidence="3">Chaperone protein TorD</fullName>
    </recommendedName>
</protein>
<reference evidence="4" key="1">
    <citation type="submission" date="2021-03" db="EMBL/GenBank/DDBJ databases">
        <title>Plesiomonas shigelloides zfcc0051, isolated from zebrafish feces.</title>
        <authorList>
            <person name="Vanderhoek Z."/>
            <person name="Gaulke C."/>
        </authorList>
    </citation>
    <scope>NUCLEOTIDE SEQUENCE</scope>
    <source>
        <strain evidence="4">Zfcc0051</strain>
    </source>
</reference>
<dbReference type="NCBIfam" id="NF003442">
    <property type="entry name" value="PRK04976.1"/>
    <property type="match status" value="1"/>
</dbReference>
<evidence type="ECO:0000313" key="5">
    <source>
        <dbReference type="Proteomes" id="UP000664658"/>
    </source>
</evidence>
<comment type="function">
    <text evidence="3">Involved in the biogenesis of TorA. Acts on TorA before the insertion of the molybdenum cofactor and, as a result, probably favors a conformation of the apoenzyme that is competent for acquiring the cofactor.</text>
</comment>
<dbReference type="PANTHER" id="PTHR34227">
    <property type="entry name" value="CHAPERONE PROTEIN YCDY"/>
    <property type="match status" value="1"/>
</dbReference>
<accession>A0A8I1W9C2</accession>
<dbReference type="GO" id="GO:0006457">
    <property type="term" value="P:protein folding"/>
    <property type="evidence" value="ECO:0007669"/>
    <property type="project" value="UniProtKB-UniRule"/>
</dbReference>
<dbReference type="InterPro" id="IPR020945">
    <property type="entry name" value="DMSO/NO3_reduct_chaperone"/>
</dbReference>
<dbReference type="HAMAP" id="MF_01150">
    <property type="entry name" value="TorD"/>
    <property type="match status" value="1"/>
</dbReference>
<dbReference type="GO" id="GO:0005737">
    <property type="term" value="C:cytoplasm"/>
    <property type="evidence" value="ECO:0007669"/>
    <property type="project" value="UniProtKB-SubCell"/>
</dbReference>
<dbReference type="Pfam" id="PF02613">
    <property type="entry name" value="Nitrate_red_del"/>
    <property type="match status" value="1"/>
</dbReference>
<evidence type="ECO:0000256" key="3">
    <source>
        <dbReference type="HAMAP-Rule" id="MF_01150"/>
    </source>
</evidence>
<keyword evidence="2 3" id="KW-0143">Chaperone</keyword>
<dbReference type="EMBL" id="JAFNAA010000024">
    <property type="protein sequence ID" value="MBO1109681.1"/>
    <property type="molecule type" value="Genomic_DNA"/>
</dbReference>
<dbReference type="InterPro" id="IPR036411">
    <property type="entry name" value="TorD-like_sf"/>
</dbReference>
<gene>
    <name evidence="3 4" type="primary">torD</name>
    <name evidence="4" type="ORF">J2R62_15990</name>
</gene>
<comment type="caution">
    <text evidence="4">The sequence shown here is derived from an EMBL/GenBank/DDBJ whole genome shotgun (WGS) entry which is preliminary data.</text>
</comment>